<evidence type="ECO:0000313" key="1">
    <source>
        <dbReference type="EMBL" id="KIG13815.1"/>
    </source>
</evidence>
<name>A0A0C2CW12_9BACT</name>
<comment type="caution">
    <text evidence="1">The sequence shown here is derived from an EMBL/GenBank/DDBJ whole genome shotgun (WGS) entry which is preliminary data.</text>
</comment>
<dbReference type="AlphaFoldDB" id="A0A0C2CW12"/>
<dbReference type="Proteomes" id="UP000031599">
    <property type="component" value="Unassembled WGS sequence"/>
</dbReference>
<organism evidence="1 2">
    <name type="scientific">Enhygromyxa salina</name>
    <dbReference type="NCBI Taxonomy" id="215803"/>
    <lineage>
        <taxon>Bacteria</taxon>
        <taxon>Pseudomonadati</taxon>
        <taxon>Myxococcota</taxon>
        <taxon>Polyangia</taxon>
        <taxon>Nannocystales</taxon>
        <taxon>Nannocystaceae</taxon>
        <taxon>Enhygromyxa</taxon>
    </lineage>
</organism>
<evidence type="ECO:0000313" key="2">
    <source>
        <dbReference type="Proteomes" id="UP000031599"/>
    </source>
</evidence>
<sequence length="53" mass="5617">MTRASRAAALFVSVPLTVLTVAHPGVDRQARARQTAGAELLIKPEVRSSELAC</sequence>
<proteinExistence type="predicted"/>
<accession>A0A0C2CW12</accession>
<protein>
    <submittedName>
        <fullName evidence="1">Uncharacterized protein</fullName>
    </submittedName>
</protein>
<reference evidence="1 2" key="1">
    <citation type="submission" date="2014-12" db="EMBL/GenBank/DDBJ databases">
        <title>Genome assembly of Enhygromyxa salina DSM 15201.</title>
        <authorList>
            <person name="Sharma G."/>
            <person name="Subramanian S."/>
        </authorList>
    </citation>
    <scope>NUCLEOTIDE SEQUENCE [LARGE SCALE GENOMIC DNA]</scope>
    <source>
        <strain evidence="1 2">DSM 15201</strain>
    </source>
</reference>
<dbReference type="EMBL" id="JMCC02000088">
    <property type="protein sequence ID" value="KIG13815.1"/>
    <property type="molecule type" value="Genomic_DNA"/>
</dbReference>
<gene>
    <name evidence="1" type="ORF">DB30_07528</name>
</gene>